<feature type="domain" description="HTH cro/C1-type" evidence="2">
    <location>
        <begin position="74"/>
        <end position="129"/>
    </location>
</feature>
<dbReference type="InterPro" id="IPR010982">
    <property type="entry name" value="Lambda_DNA-bd_dom_sf"/>
</dbReference>
<dbReference type="InterPro" id="IPR001387">
    <property type="entry name" value="Cro/C1-type_HTH"/>
</dbReference>
<proteinExistence type="predicted"/>
<gene>
    <name evidence="3" type="ORF">F0L68_11015</name>
</gene>
<keyword evidence="4" id="KW-1185">Reference proteome</keyword>
<dbReference type="GO" id="GO:0003677">
    <property type="term" value="F:DNA binding"/>
    <property type="evidence" value="ECO:0007669"/>
    <property type="project" value="InterPro"/>
</dbReference>
<evidence type="ECO:0000259" key="2">
    <source>
        <dbReference type="SMART" id="SM00530"/>
    </source>
</evidence>
<accession>A0A5B2XHU7</accession>
<sequence>MPHVSVTHRSLQVGFVLLRKNCSATIIRAVARWGEGCRRENPESPTLTATHHSGEAHVARRAGNSVRSRRLAFILRRLRGASGHGIEAVGRAVGMSGSKINRIERMESGVYRDDLERLLDFYEVSAGHRVELLDIARRAEERGWLRLSNANLPEDWQTWLDFEQEATTLLRYQPLVIPGLLQTPEYASAIIRATGGAITETEVDALVSSRMARQGLLHRTDPLTLHAIIEENVLRHSFGKLGAHGRQLRALADATIKSRVTIQVLPAKSKLHSGLNGPFTILKYDDEPSLVLLENKVASLFLDEDEHVKIYSRSWTELQRLSLSPKKSIELIADLAERL</sequence>
<dbReference type="Pfam" id="PF13560">
    <property type="entry name" value="HTH_31"/>
    <property type="match status" value="1"/>
</dbReference>
<dbReference type="InterPro" id="IPR043917">
    <property type="entry name" value="DUF5753"/>
</dbReference>
<dbReference type="Pfam" id="PF19054">
    <property type="entry name" value="DUF5753"/>
    <property type="match status" value="1"/>
</dbReference>
<evidence type="ECO:0000313" key="4">
    <source>
        <dbReference type="Proteomes" id="UP000323454"/>
    </source>
</evidence>
<comment type="caution">
    <text evidence="3">The sequence shown here is derived from an EMBL/GenBank/DDBJ whole genome shotgun (WGS) entry which is preliminary data.</text>
</comment>
<reference evidence="3 4" key="1">
    <citation type="submission" date="2019-09" db="EMBL/GenBank/DDBJ databases">
        <title>Goodfellowia gen. nov., a new genus of the Pseudonocardineae related to Actinoalloteichus, containing Goodfellowia coeruleoviolacea gen. nov., comb. nov. gen. nov., comb. nov.</title>
        <authorList>
            <person name="Labeda D."/>
        </authorList>
    </citation>
    <scope>NUCLEOTIDE SEQUENCE [LARGE SCALE GENOMIC DNA]</scope>
    <source>
        <strain evidence="3 4">AN110305</strain>
    </source>
</reference>
<dbReference type="AlphaFoldDB" id="A0A5B2XHU7"/>
<dbReference type="SMART" id="SM00530">
    <property type="entry name" value="HTH_XRE"/>
    <property type="match status" value="1"/>
</dbReference>
<feature type="region of interest" description="Disordered" evidence="1">
    <location>
        <begin position="38"/>
        <end position="62"/>
    </location>
</feature>
<reference evidence="3 4" key="2">
    <citation type="submission" date="2019-09" db="EMBL/GenBank/DDBJ databases">
        <authorList>
            <person name="Jin C."/>
        </authorList>
    </citation>
    <scope>NUCLEOTIDE SEQUENCE [LARGE SCALE GENOMIC DNA]</scope>
    <source>
        <strain evidence="3 4">AN110305</strain>
    </source>
</reference>
<name>A0A5B2XHU7_9PSEU</name>
<dbReference type="OrthoDB" id="3436002at2"/>
<dbReference type="SUPFAM" id="SSF47413">
    <property type="entry name" value="lambda repressor-like DNA-binding domains"/>
    <property type="match status" value="1"/>
</dbReference>
<dbReference type="CDD" id="cd00093">
    <property type="entry name" value="HTH_XRE"/>
    <property type="match status" value="1"/>
</dbReference>
<evidence type="ECO:0000313" key="3">
    <source>
        <dbReference type="EMBL" id="KAA2262983.1"/>
    </source>
</evidence>
<dbReference type="Proteomes" id="UP000323454">
    <property type="component" value="Unassembled WGS sequence"/>
</dbReference>
<organism evidence="3 4">
    <name type="scientific">Solihabitans fulvus</name>
    <dbReference type="NCBI Taxonomy" id="1892852"/>
    <lineage>
        <taxon>Bacteria</taxon>
        <taxon>Bacillati</taxon>
        <taxon>Actinomycetota</taxon>
        <taxon>Actinomycetes</taxon>
        <taxon>Pseudonocardiales</taxon>
        <taxon>Pseudonocardiaceae</taxon>
        <taxon>Solihabitans</taxon>
    </lineage>
</organism>
<protein>
    <submittedName>
        <fullName evidence="3">Helix-turn-helix domain-containing protein</fullName>
    </submittedName>
</protein>
<dbReference type="EMBL" id="VUOB01000019">
    <property type="protein sequence ID" value="KAA2262983.1"/>
    <property type="molecule type" value="Genomic_DNA"/>
</dbReference>
<evidence type="ECO:0000256" key="1">
    <source>
        <dbReference type="SAM" id="MobiDB-lite"/>
    </source>
</evidence>